<evidence type="ECO:0000313" key="7">
    <source>
        <dbReference type="EMBL" id="CZT42549.1"/>
    </source>
</evidence>
<dbReference type="GO" id="GO:0016705">
    <property type="term" value="F:oxidoreductase activity, acting on paired donors, with incorporation or reduction of molecular oxygen"/>
    <property type="evidence" value="ECO:0007669"/>
    <property type="project" value="InterPro"/>
</dbReference>
<gene>
    <name evidence="7" type="ORF">RSE6_02474</name>
</gene>
<evidence type="ECO:0000256" key="6">
    <source>
        <dbReference type="SAM" id="Phobius"/>
    </source>
</evidence>
<dbReference type="Gene3D" id="1.10.630.10">
    <property type="entry name" value="Cytochrome P450"/>
    <property type="match status" value="1"/>
</dbReference>
<keyword evidence="6" id="KW-1133">Transmembrane helix</keyword>
<comment type="similarity">
    <text evidence="2">Belongs to the cytochrome P450 family.</text>
</comment>
<dbReference type="EMBL" id="FJVC01000095">
    <property type="protein sequence ID" value="CZT42549.1"/>
    <property type="molecule type" value="Genomic_DNA"/>
</dbReference>
<accession>A0A1E1M0E2</accession>
<organism evidence="7 8">
    <name type="scientific">Rhynchosporium secalis</name>
    <name type="common">Barley scald fungus</name>
    <dbReference type="NCBI Taxonomy" id="38038"/>
    <lineage>
        <taxon>Eukaryota</taxon>
        <taxon>Fungi</taxon>
        <taxon>Dikarya</taxon>
        <taxon>Ascomycota</taxon>
        <taxon>Pezizomycotina</taxon>
        <taxon>Leotiomycetes</taxon>
        <taxon>Helotiales</taxon>
        <taxon>Ploettnerulaceae</taxon>
        <taxon>Rhynchosporium</taxon>
    </lineage>
</organism>
<dbReference type="GO" id="GO:0020037">
    <property type="term" value="F:heme binding"/>
    <property type="evidence" value="ECO:0007669"/>
    <property type="project" value="InterPro"/>
</dbReference>
<dbReference type="AlphaFoldDB" id="A0A1E1M0E2"/>
<evidence type="ECO:0008006" key="9">
    <source>
        <dbReference type="Google" id="ProtNLM"/>
    </source>
</evidence>
<dbReference type="PANTHER" id="PTHR47582">
    <property type="entry name" value="P450, PUTATIVE (EUROFUNG)-RELATED"/>
    <property type="match status" value="1"/>
</dbReference>
<evidence type="ECO:0000256" key="2">
    <source>
        <dbReference type="ARBA" id="ARBA00010617"/>
    </source>
</evidence>
<protein>
    <recommendedName>
        <fullName evidence="9">Cytochrome P450 7B1</fullName>
    </recommendedName>
</protein>
<keyword evidence="6" id="KW-0472">Membrane</keyword>
<name>A0A1E1M0E2_RHYSE</name>
<dbReference type="Pfam" id="PF00067">
    <property type="entry name" value="p450"/>
    <property type="match status" value="1"/>
</dbReference>
<comment type="cofactor">
    <cofactor evidence="1 5">
        <name>heme</name>
        <dbReference type="ChEBI" id="CHEBI:30413"/>
    </cofactor>
</comment>
<evidence type="ECO:0000256" key="3">
    <source>
        <dbReference type="ARBA" id="ARBA00022723"/>
    </source>
</evidence>
<keyword evidence="5" id="KW-0349">Heme</keyword>
<reference evidence="8" key="1">
    <citation type="submission" date="2016-03" db="EMBL/GenBank/DDBJ databases">
        <authorList>
            <person name="Guldener U."/>
        </authorList>
    </citation>
    <scope>NUCLEOTIDE SEQUENCE [LARGE SCALE GENOMIC DNA]</scope>
</reference>
<evidence type="ECO:0000256" key="4">
    <source>
        <dbReference type="ARBA" id="ARBA00023004"/>
    </source>
</evidence>
<proteinExistence type="inferred from homology"/>
<sequence>MSSSLLSSFLGLSTSTIIAIVLTTTLIALLFLFPREELDPREPPLAYSRIPLVGHVINLLRYQNTYFRILHKTQPSPITTLLIGRQRIYIISSPNIVQLAFRASKTIDFETIKQHASCKAIGYGQLAYDIVKSPLIPDPEIQGRMANYMMDLHTEMYGALAQGPALLRTNRRILNGLVRSLNSVGDGVDVKLFDWLKLFYTTASAEALYGVENPVKWDPSFVQLVWDFENDLGLLVLDTFPYLIARKGYLARSIMGPQFEKYYSAGLLPEASAFIKGRAKCAYKWGLTENEISNAEITILFAAVTNTVPNVFYMLCWIYSSPTLVQELREEVQGIVSMKDCYGGGKEGLLDIEHMREKCPLLTACFHEALRLVKTGFIIRTVLEDTILNDTYLLKKGAIVKIPTGVLQADKATWGEDAEEFNPHRWLPSPPLSNAENQIQDEVFKSKEMRKIQNAAYMPFGGGKNLCPGRHLAFNEIAAFVAVVVQGFDITGRDGDVVNVPMMATNKLGDGSTSPKGDVDVRVRRRQGFEDVRWQVVVGGVEEGGE</sequence>
<keyword evidence="3 5" id="KW-0479">Metal-binding</keyword>
<evidence type="ECO:0000256" key="5">
    <source>
        <dbReference type="PIRSR" id="PIRSR602403-1"/>
    </source>
</evidence>
<feature type="transmembrane region" description="Helical" evidence="6">
    <location>
        <begin position="12"/>
        <end position="33"/>
    </location>
</feature>
<dbReference type="InterPro" id="IPR002403">
    <property type="entry name" value="Cyt_P450_E_grp-IV"/>
</dbReference>
<keyword evidence="8" id="KW-1185">Reference proteome</keyword>
<evidence type="ECO:0000256" key="1">
    <source>
        <dbReference type="ARBA" id="ARBA00001971"/>
    </source>
</evidence>
<dbReference type="SUPFAM" id="SSF48264">
    <property type="entry name" value="Cytochrome P450"/>
    <property type="match status" value="1"/>
</dbReference>
<dbReference type="PANTHER" id="PTHR47582:SF1">
    <property type="entry name" value="P450, PUTATIVE (EUROFUNG)-RELATED"/>
    <property type="match status" value="1"/>
</dbReference>
<dbReference type="InterPro" id="IPR053007">
    <property type="entry name" value="CYP450_monoxygenase_sec-met"/>
</dbReference>
<dbReference type="CDD" id="cd11040">
    <property type="entry name" value="CYP7_CYP8-like"/>
    <property type="match status" value="1"/>
</dbReference>
<dbReference type="InterPro" id="IPR001128">
    <property type="entry name" value="Cyt_P450"/>
</dbReference>
<keyword evidence="6" id="KW-0812">Transmembrane</keyword>
<dbReference type="Proteomes" id="UP000177625">
    <property type="component" value="Unassembled WGS sequence"/>
</dbReference>
<dbReference type="GO" id="GO:0004497">
    <property type="term" value="F:monooxygenase activity"/>
    <property type="evidence" value="ECO:0007669"/>
    <property type="project" value="InterPro"/>
</dbReference>
<dbReference type="PRINTS" id="PR00385">
    <property type="entry name" value="P450"/>
</dbReference>
<dbReference type="GO" id="GO:0005506">
    <property type="term" value="F:iron ion binding"/>
    <property type="evidence" value="ECO:0007669"/>
    <property type="project" value="InterPro"/>
</dbReference>
<feature type="binding site" description="axial binding residue" evidence="5">
    <location>
        <position position="467"/>
    </location>
    <ligand>
        <name>heme</name>
        <dbReference type="ChEBI" id="CHEBI:30413"/>
    </ligand>
    <ligandPart>
        <name>Fe</name>
        <dbReference type="ChEBI" id="CHEBI:18248"/>
    </ligandPart>
</feature>
<keyword evidence="4 5" id="KW-0408">Iron</keyword>
<dbReference type="PRINTS" id="PR00465">
    <property type="entry name" value="EP450IV"/>
</dbReference>
<evidence type="ECO:0000313" key="8">
    <source>
        <dbReference type="Proteomes" id="UP000177625"/>
    </source>
</evidence>
<dbReference type="InterPro" id="IPR036396">
    <property type="entry name" value="Cyt_P450_sf"/>
</dbReference>